<protein>
    <submittedName>
        <fullName evidence="5">TetR/AcrR family transcriptional regulator</fullName>
    </submittedName>
</protein>
<dbReference type="InterPro" id="IPR050109">
    <property type="entry name" value="HTH-type_TetR-like_transc_reg"/>
</dbReference>
<keyword evidence="1 2" id="KW-0238">DNA-binding</keyword>
<accession>A0ABT7SEL3</accession>
<feature type="region of interest" description="Disordered" evidence="3">
    <location>
        <begin position="1"/>
        <end position="45"/>
    </location>
</feature>
<dbReference type="Proteomes" id="UP001529338">
    <property type="component" value="Unassembled WGS sequence"/>
</dbReference>
<name>A0ABT7SEL3_9CELL</name>
<proteinExistence type="predicted"/>
<evidence type="ECO:0000313" key="6">
    <source>
        <dbReference type="Proteomes" id="UP001529338"/>
    </source>
</evidence>
<evidence type="ECO:0000256" key="1">
    <source>
        <dbReference type="ARBA" id="ARBA00023125"/>
    </source>
</evidence>
<feature type="domain" description="HTH tetR-type" evidence="4">
    <location>
        <begin position="49"/>
        <end position="108"/>
    </location>
</feature>
<dbReference type="InterPro" id="IPR045823">
    <property type="entry name" value="TetR_C_32"/>
</dbReference>
<dbReference type="Pfam" id="PF19344">
    <property type="entry name" value="TetR_C_32"/>
    <property type="match status" value="1"/>
</dbReference>
<dbReference type="PROSITE" id="PS50977">
    <property type="entry name" value="HTH_TETR_2"/>
    <property type="match status" value="1"/>
</dbReference>
<evidence type="ECO:0000256" key="3">
    <source>
        <dbReference type="SAM" id="MobiDB-lite"/>
    </source>
</evidence>
<dbReference type="PANTHER" id="PTHR30055:SF226">
    <property type="entry name" value="HTH-TYPE TRANSCRIPTIONAL REGULATOR PKSA"/>
    <property type="match status" value="1"/>
</dbReference>
<evidence type="ECO:0000313" key="5">
    <source>
        <dbReference type="EMBL" id="MDM7854607.1"/>
    </source>
</evidence>
<feature type="compositionally biased region" description="Polar residues" evidence="3">
    <location>
        <begin position="277"/>
        <end position="289"/>
    </location>
</feature>
<dbReference type="Gene3D" id="1.10.357.10">
    <property type="entry name" value="Tetracycline Repressor, domain 2"/>
    <property type="match status" value="1"/>
</dbReference>
<organism evidence="5 6">
    <name type="scientific">Cellulomonas alba</name>
    <dbReference type="NCBI Taxonomy" id="3053467"/>
    <lineage>
        <taxon>Bacteria</taxon>
        <taxon>Bacillati</taxon>
        <taxon>Actinomycetota</taxon>
        <taxon>Actinomycetes</taxon>
        <taxon>Micrococcales</taxon>
        <taxon>Cellulomonadaceae</taxon>
        <taxon>Cellulomonas</taxon>
    </lineage>
</organism>
<feature type="region of interest" description="Disordered" evidence="3">
    <location>
        <begin position="267"/>
        <end position="289"/>
    </location>
</feature>
<dbReference type="InterPro" id="IPR001647">
    <property type="entry name" value="HTH_TetR"/>
</dbReference>
<reference evidence="5 6" key="1">
    <citation type="submission" date="2023-06" db="EMBL/GenBank/DDBJ databases">
        <title>Cellulomonas sp. MW4 Whole genome sequence.</title>
        <authorList>
            <person name="Park S."/>
        </authorList>
    </citation>
    <scope>NUCLEOTIDE SEQUENCE [LARGE SCALE GENOMIC DNA]</scope>
    <source>
        <strain evidence="5 6">MW4</strain>
    </source>
</reference>
<dbReference type="EMBL" id="JAUCGQ010000001">
    <property type="protein sequence ID" value="MDM7854607.1"/>
    <property type="molecule type" value="Genomic_DNA"/>
</dbReference>
<evidence type="ECO:0000256" key="2">
    <source>
        <dbReference type="PROSITE-ProRule" id="PRU00335"/>
    </source>
</evidence>
<dbReference type="InterPro" id="IPR009057">
    <property type="entry name" value="Homeodomain-like_sf"/>
</dbReference>
<feature type="region of interest" description="Disordered" evidence="3">
    <location>
        <begin position="182"/>
        <end position="204"/>
    </location>
</feature>
<evidence type="ECO:0000259" key="4">
    <source>
        <dbReference type="PROSITE" id="PS50977"/>
    </source>
</evidence>
<gene>
    <name evidence="5" type="ORF">QRT04_06670</name>
</gene>
<feature type="compositionally biased region" description="Basic and acidic residues" evidence="3">
    <location>
        <begin position="183"/>
        <end position="194"/>
    </location>
</feature>
<feature type="DNA-binding region" description="H-T-H motif" evidence="2">
    <location>
        <begin position="71"/>
        <end position="90"/>
    </location>
</feature>
<comment type="caution">
    <text evidence="5">The sequence shown here is derived from an EMBL/GenBank/DDBJ whole genome shotgun (WGS) entry which is preliminary data.</text>
</comment>
<dbReference type="SUPFAM" id="SSF46689">
    <property type="entry name" value="Homeodomain-like"/>
    <property type="match status" value="1"/>
</dbReference>
<dbReference type="PANTHER" id="PTHR30055">
    <property type="entry name" value="HTH-TYPE TRANSCRIPTIONAL REGULATOR RUTR"/>
    <property type="match status" value="1"/>
</dbReference>
<dbReference type="Pfam" id="PF00440">
    <property type="entry name" value="TetR_N"/>
    <property type="match status" value="1"/>
</dbReference>
<keyword evidence="6" id="KW-1185">Reference proteome</keyword>
<sequence length="289" mass="30674">MSPITAGPSKETGPSSHRDDAARPRVAHQGTPPEMPIDGRSTRWADHREARRAELVRIARRTVHHKGPDVSMEEIAAAAGTSKSIVYRYFADKTGLQIAVAEAVVLQIQGALEGVVRVAPTPREGLRAMVAVYLEMIESSPHVYAFVTRDGSIESGGPLGHFLDSVTALVAAPFARGLTAEQPDGRRVARRPDDAPLPGTATADPEDAARLALVDSWAAGAVGFVRGAGEWWLAHRDVPGAPDRETLTAQVAAWLWAGPVGLLARDRGRPVAAEPAPSTSSTTGTKESR</sequence>